<comment type="caution">
    <text evidence="2">The sequence shown here is derived from an EMBL/GenBank/DDBJ whole genome shotgun (WGS) entry which is preliminary data.</text>
</comment>
<dbReference type="InterPro" id="IPR036388">
    <property type="entry name" value="WH-like_DNA-bd_sf"/>
</dbReference>
<reference evidence="3" key="2">
    <citation type="submission" date="2014-05" db="EMBL/GenBank/DDBJ databases">
        <title>Draft genome sequence of Virgibacillus massiliensis Vm-5.</title>
        <authorList>
            <person name="Khelaifia S."/>
            <person name="Croce O."/>
            <person name="Lagier J.C."/>
            <person name="Raoult D."/>
        </authorList>
    </citation>
    <scope>NUCLEOTIDE SEQUENCE [LARGE SCALE GENOMIC DNA]</scope>
    <source>
        <strain evidence="3">Vm-5</strain>
    </source>
</reference>
<evidence type="ECO:0000313" key="3">
    <source>
        <dbReference type="Proteomes" id="UP000028875"/>
    </source>
</evidence>
<dbReference type="Pfam" id="PF13412">
    <property type="entry name" value="HTH_24"/>
    <property type="match status" value="1"/>
</dbReference>
<dbReference type="InterPro" id="IPR036390">
    <property type="entry name" value="WH_DNA-bd_sf"/>
</dbReference>
<dbReference type="SUPFAM" id="SSF46785">
    <property type="entry name" value="Winged helix' DNA-binding domain"/>
    <property type="match status" value="1"/>
</dbReference>
<dbReference type="Gene3D" id="1.10.10.10">
    <property type="entry name" value="Winged helix-like DNA-binding domain superfamily/Winged helix DNA-binding domain"/>
    <property type="match status" value="1"/>
</dbReference>
<proteinExistence type="predicted"/>
<dbReference type="RefSeq" id="WP_038246906.1">
    <property type="nucleotide sequence ID" value="NZ_BNER01000008.1"/>
</dbReference>
<feature type="coiled-coil region" evidence="1">
    <location>
        <begin position="111"/>
        <end position="152"/>
    </location>
</feature>
<keyword evidence="1" id="KW-0175">Coiled coil</keyword>
<name>A0A024QH72_9BACI</name>
<sequence length="186" mass="21142">MAEKEAFLKNLSKSELKVHDYIKEKSAQSDGRFQQSMSKIGDALGISEATVHRAVRRLKKDGIIGIIPSQEKAESNHIVYYGVPDEEEQVNTIISMASDLSSSINRFQTLMEVKDQTIRTMEKERDRLIKQVEEQQTELENYKQVAEKMTQIVASYEKGMPVFSDSKIIGYTELDDGSSALIFKEK</sequence>
<dbReference type="EMBL" id="CCDP010000003">
    <property type="protein sequence ID" value="CDQ41903.1"/>
    <property type="molecule type" value="Genomic_DNA"/>
</dbReference>
<evidence type="ECO:0000313" key="2">
    <source>
        <dbReference type="EMBL" id="CDQ41903.1"/>
    </source>
</evidence>
<dbReference type="Proteomes" id="UP000028875">
    <property type="component" value="Unassembled WGS sequence"/>
</dbReference>
<dbReference type="STRING" id="1462526.BN990_04282"/>
<evidence type="ECO:0000256" key="1">
    <source>
        <dbReference type="SAM" id="Coils"/>
    </source>
</evidence>
<gene>
    <name evidence="2" type="ORF">BN990_04282</name>
</gene>
<accession>A0A024QH72</accession>
<reference evidence="2 3" key="1">
    <citation type="submission" date="2014-03" db="EMBL/GenBank/DDBJ databases">
        <authorList>
            <person name="Urmite Genomes U."/>
        </authorList>
    </citation>
    <scope>NUCLEOTIDE SEQUENCE [LARGE SCALE GENOMIC DNA]</scope>
    <source>
        <strain evidence="2 3">Vm-5</strain>
    </source>
</reference>
<protein>
    <submittedName>
        <fullName evidence="2">Uncharacterized protein</fullName>
    </submittedName>
</protein>
<keyword evidence="3" id="KW-1185">Reference proteome</keyword>
<dbReference type="OrthoDB" id="2974298at2"/>
<dbReference type="AlphaFoldDB" id="A0A024QH72"/>
<organism evidence="2 3">
    <name type="scientific">Virgibacillus massiliensis</name>
    <dbReference type="NCBI Taxonomy" id="1462526"/>
    <lineage>
        <taxon>Bacteria</taxon>
        <taxon>Bacillati</taxon>
        <taxon>Bacillota</taxon>
        <taxon>Bacilli</taxon>
        <taxon>Bacillales</taxon>
        <taxon>Bacillaceae</taxon>
        <taxon>Virgibacillus</taxon>
    </lineage>
</organism>